<dbReference type="RefSeq" id="WP_184642175.1">
    <property type="nucleotide sequence ID" value="NZ_JACIFZ010000012.1"/>
</dbReference>
<evidence type="ECO:0000313" key="1">
    <source>
        <dbReference type="EMBL" id="MBB4225408.1"/>
    </source>
</evidence>
<reference evidence="1 2" key="1">
    <citation type="submission" date="2020-08" db="EMBL/GenBank/DDBJ databases">
        <title>Genomic Encyclopedia of Type Strains, Phase IV (KMG-V): Genome sequencing to study the core and pangenomes of soil and plant-associated prokaryotes.</title>
        <authorList>
            <person name="Whitman W."/>
        </authorList>
    </citation>
    <scope>NUCLEOTIDE SEQUENCE [LARGE SCALE GENOMIC DNA]</scope>
    <source>
        <strain evidence="1 2">34/80</strain>
    </source>
</reference>
<dbReference type="AlphaFoldDB" id="A0A840G994"/>
<accession>A0A840G994</accession>
<evidence type="ECO:0000313" key="2">
    <source>
        <dbReference type="Proteomes" id="UP000524450"/>
    </source>
</evidence>
<name>A0A840G994_9BURK</name>
<proteinExistence type="predicted"/>
<organism evidence="1 2">
    <name type="scientific">Variovorax guangxiensis</name>
    <dbReference type="NCBI Taxonomy" id="1775474"/>
    <lineage>
        <taxon>Bacteria</taxon>
        <taxon>Pseudomonadati</taxon>
        <taxon>Pseudomonadota</taxon>
        <taxon>Betaproteobacteria</taxon>
        <taxon>Burkholderiales</taxon>
        <taxon>Comamonadaceae</taxon>
        <taxon>Variovorax</taxon>
    </lineage>
</organism>
<protein>
    <submittedName>
        <fullName evidence="1">Uncharacterized protein</fullName>
    </submittedName>
</protein>
<comment type="caution">
    <text evidence="1">The sequence shown here is derived from an EMBL/GenBank/DDBJ whole genome shotgun (WGS) entry which is preliminary data.</text>
</comment>
<gene>
    <name evidence="1" type="ORF">GGD71_006219</name>
</gene>
<sequence>MGADALLAFFVINAPHDCFGREILLKRKIEIADFFSPKKQKPQSGNNSIPEECH</sequence>
<dbReference type="EMBL" id="JACIFZ010000012">
    <property type="protein sequence ID" value="MBB4225408.1"/>
    <property type="molecule type" value="Genomic_DNA"/>
</dbReference>
<dbReference type="Proteomes" id="UP000524450">
    <property type="component" value="Unassembled WGS sequence"/>
</dbReference>